<feature type="chain" id="PRO_5018234533" evidence="1">
    <location>
        <begin position="27"/>
        <end position="200"/>
    </location>
</feature>
<dbReference type="AlphaFoldDB" id="A0A3Q0IZW9"/>
<protein>
    <submittedName>
        <fullName evidence="3">Uncharacterized protein LOC113468777</fullName>
    </submittedName>
</protein>
<feature type="signal peptide" evidence="1">
    <location>
        <begin position="1"/>
        <end position="26"/>
    </location>
</feature>
<name>A0A3Q0IZW9_DIACI</name>
<reference evidence="3" key="1">
    <citation type="submission" date="2025-08" db="UniProtKB">
        <authorList>
            <consortium name="RefSeq"/>
        </authorList>
    </citation>
    <scope>IDENTIFICATION</scope>
</reference>
<evidence type="ECO:0000313" key="3">
    <source>
        <dbReference type="RefSeq" id="XP_026681741.1"/>
    </source>
</evidence>
<evidence type="ECO:0000256" key="1">
    <source>
        <dbReference type="SAM" id="SignalP"/>
    </source>
</evidence>
<dbReference type="GeneID" id="113468777"/>
<keyword evidence="2" id="KW-1185">Reference proteome</keyword>
<dbReference type="PROSITE" id="PS51257">
    <property type="entry name" value="PROKAR_LIPOPROTEIN"/>
    <property type="match status" value="1"/>
</dbReference>
<dbReference type="PaxDb" id="121845-A0A3Q0IZW9"/>
<dbReference type="RefSeq" id="XP_026681741.1">
    <property type="nucleotide sequence ID" value="XM_026825940.1"/>
</dbReference>
<accession>A0A3Q0IZW9</accession>
<organism evidence="2 3">
    <name type="scientific">Diaphorina citri</name>
    <name type="common">Asian citrus psyllid</name>
    <dbReference type="NCBI Taxonomy" id="121845"/>
    <lineage>
        <taxon>Eukaryota</taxon>
        <taxon>Metazoa</taxon>
        <taxon>Ecdysozoa</taxon>
        <taxon>Arthropoda</taxon>
        <taxon>Hexapoda</taxon>
        <taxon>Insecta</taxon>
        <taxon>Pterygota</taxon>
        <taxon>Neoptera</taxon>
        <taxon>Paraneoptera</taxon>
        <taxon>Hemiptera</taxon>
        <taxon>Sternorrhyncha</taxon>
        <taxon>Psylloidea</taxon>
        <taxon>Psyllidae</taxon>
        <taxon>Diaphorininae</taxon>
        <taxon>Diaphorina</taxon>
    </lineage>
</organism>
<proteinExistence type="predicted"/>
<keyword evidence="1" id="KW-0732">Signal</keyword>
<dbReference type="KEGG" id="dci:113468777"/>
<dbReference type="Proteomes" id="UP000079169">
    <property type="component" value="Unplaced"/>
</dbReference>
<gene>
    <name evidence="3" type="primary">LOC113468777</name>
</gene>
<sequence>MAKPSLLFLLPLYAISISCCPSLVQTKGLLNFHWNELDPREVALIECTIQVIEQYSQFRNVILVEEYEPELKPLQSHRFLIECTIQVIEQYSQFRNVILVEEYEPEYAPENLDGSTAYIFSHTDLLVRLQHPVLLMDEDSLEDMQGFFVLFTYFLDEAFTHIFSQIRMSKNNRFLIVLLGNHRVTPVQLFEVNIKPLESV</sequence>
<evidence type="ECO:0000313" key="2">
    <source>
        <dbReference type="Proteomes" id="UP000079169"/>
    </source>
</evidence>